<dbReference type="Pfam" id="PF14903">
    <property type="entry name" value="WG_beta_rep"/>
    <property type="match status" value="6"/>
</dbReference>
<dbReference type="EMBL" id="CP119311">
    <property type="protein sequence ID" value="WEK37679.1"/>
    <property type="molecule type" value="Genomic_DNA"/>
</dbReference>
<feature type="signal peptide" evidence="1">
    <location>
        <begin position="1"/>
        <end position="21"/>
    </location>
</feature>
<name>A0AAJ5WWV1_9BACT</name>
<reference evidence="2" key="1">
    <citation type="submission" date="2023-03" db="EMBL/GenBank/DDBJ databases">
        <title>Andean soil-derived lignocellulolytic bacterial consortium as a source of novel taxa and putative plastic-active enzymes.</title>
        <authorList>
            <person name="Diaz-Garcia L."/>
            <person name="Chuvochina M."/>
            <person name="Feuerriegel G."/>
            <person name="Bunk B."/>
            <person name="Sproer C."/>
            <person name="Streit W.R."/>
            <person name="Rodriguez L.M."/>
            <person name="Overmann J."/>
            <person name="Jimenez D.J."/>
        </authorList>
    </citation>
    <scope>NUCLEOTIDE SEQUENCE</scope>
    <source>
        <strain evidence="2">MAG 7</strain>
    </source>
</reference>
<dbReference type="PANTHER" id="PTHR37841">
    <property type="entry name" value="GLR2918 PROTEIN"/>
    <property type="match status" value="1"/>
</dbReference>
<evidence type="ECO:0000313" key="3">
    <source>
        <dbReference type="Proteomes" id="UP001220610"/>
    </source>
</evidence>
<sequence>MKTGLLLFLLIAMADSLFPQAPATYLAKASLKNKFGCIDPQGNEVIQIIYNDIGNWGNNRIAVNKGSRIINHQRQGGQWGFCNEKGELVIAITYDEVQTFSEGMAAVKRNNKWGFIDSAGNLLIPFQFDYAGLFREGHCIVANNEKYGFIDRVGKIAIPLTFDDLNDFNGGVASAFIGQRGATEWEEKKGFYCLIDSNGQWLTNENYLSIADFHDGLARVEIANAENSDNNKFGFINRNGILVVPATYDGAGNFCEGMAVIAYRHGPKHNILLTYHTYGYINREGKEIIPAKYIRADNFSGGKAVVGLIKKGEEPYTQKTQGNLTFIDEENQPQYGLIDKEGRYILAPDWALLAVIDNDLLLAQRDRLLGKGVITIKGETRVPLRYSNIEYAGNNILVADNGASKRTTFIMDIHNRGLLTIDHNTSVMRYELGMLHIRTDNNRKSGFINLKGQLVIPAKYDRIYRFEPTAPEGSRLYNVPLFIPATRSVFDQ</sequence>
<dbReference type="PANTHER" id="PTHR37841:SF1">
    <property type="entry name" value="DUF3298 DOMAIN-CONTAINING PROTEIN"/>
    <property type="match status" value="1"/>
</dbReference>
<organism evidence="2 3">
    <name type="scientific">Candidatus Pseudobacter hemicellulosilyticus</name>
    <dbReference type="NCBI Taxonomy" id="3121375"/>
    <lineage>
        <taxon>Bacteria</taxon>
        <taxon>Pseudomonadati</taxon>
        <taxon>Bacteroidota</taxon>
        <taxon>Chitinophagia</taxon>
        <taxon>Chitinophagales</taxon>
        <taxon>Chitinophagaceae</taxon>
        <taxon>Pseudobacter</taxon>
    </lineage>
</organism>
<gene>
    <name evidence="2" type="ORF">P0Y53_09210</name>
</gene>
<dbReference type="Proteomes" id="UP001220610">
    <property type="component" value="Chromosome"/>
</dbReference>
<accession>A0AAJ5WWV1</accession>
<keyword evidence="1" id="KW-0732">Signal</keyword>
<dbReference type="AlphaFoldDB" id="A0AAJ5WWV1"/>
<dbReference type="SUPFAM" id="SSF69360">
    <property type="entry name" value="Cell wall binding repeat"/>
    <property type="match status" value="1"/>
</dbReference>
<dbReference type="InterPro" id="IPR032774">
    <property type="entry name" value="WG_beta_rep"/>
</dbReference>
<proteinExistence type="predicted"/>
<feature type="chain" id="PRO_5042477383" evidence="1">
    <location>
        <begin position="22"/>
        <end position="492"/>
    </location>
</feature>
<protein>
    <submittedName>
        <fullName evidence="2">WG repeat-containing protein</fullName>
    </submittedName>
</protein>
<evidence type="ECO:0000313" key="2">
    <source>
        <dbReference type="EMBL" id="WEK37679.1"/>
    </source>
</evidence>
<evidence type="ECO:0000256" key="1">
    <source>
        <dbReference type="SAM" id="SignalP"/>
    </source>
</evidence>